<gene>
    <name evidence="2" type="ORF">NEISICOT_02634</name>
</gene>
<proteinExistence type="predicted"/>
<feature type="compositionally biased region" description="Polar residues" evidence="1">
    <location>
        <begin position="93"/>
        <end position="106"/>
    </location>
</feature>
<feature type="region of interest" description="Disordered" evidence="1">
    <location>
        <begin position="1"/>
        <end position="25"/>
    </location>
</feature>
<dbReference type="EMBL" id="ACKO02000018">
    <property type="protein sequence ID" value="EET43546.1"/>
    <property type="molecule type" value="Genomic_DNA"/>
</dbReference>
<evidence type="ECO:0000256" key="1">
    <source>
        <dbReference type="SAM" id="MobiDB-lite"/>
    </source>
</evidence>
<evidence type="ECO:0000313" key="2">
    <source>
        <dbReference type="EMBL" id="EET43546.1"/>
    </source>
</evidence>
<accession>C6M7W9</accession>
<dbReference type="Proteomes" id="UP000005365">
    <property type="component" value="Unassembled WGS sequence"/>
</dbReference>
<feature type="region of interest" description="Disordered" evidence="1">
    <location>
        <begin position="76"/>
        <end position="114"/>
    </location>
</feature>
<keyword evidence="3" id="KW-1185">Reference proteome</keyword>
<evidence type="ECO:0000313" key="3">
    <source>
        <dbReference type="Proteomes" id="UP000005365"/>
    </source>
</evidence>
<reference evidence="2" key="1">
    <citation type="submission" date="2009-07" db="EMBL/GenBank/DDBJ databases">
        <authorList>
            <person name="Weinstock G."/>
            <person name="Sodergren E."/>
            <person name="Clifton S."/>
            <person name="Fulton L."/>
            <person name="Fulton B."/>
            <person name="Courtney L."/>
            <person name="Fronick C."/>
            <person name="Harrison M."/>
            <person name="Strong C."/>
            <person name="Farmer C."/>
            <person name="Delahaunty K."/>
            <person name="Markovic C."/>
            <person name="Hall O."/>
            <person name="Minx P."/>
            <person name="Tomlinson C."/>
            <person name="Mitreva M."/>
            <person name="Nelson J."/>
            <person name="Hou S."/>
            <person name="Wollam A."/>
            <person name="Pepin K.H."/>
            <person name="Johnson M."/>
            <person name="Bhonagiri V."/>
            <person name="Nash W.E."/>
            <person name="Warren W."/>
            <person name="Chinwalla A."/>
            <person name="Mardis E.R."/>
            <person name="Wilson R.K."/>
        </authorList>
    </citation>
    <scope>NUCLEOTIDE SEQUENCE [LARGE SCALE GENOMIC DNA]</scope>
    <source>
        <strain evidence="2">ATCC 29256</strain>
    </source>
</reference>
<sequence length="114" mass="12255">MLKRGLRSQSHQPLRQPPSGGCVLKHKDDLAAQNTLQYQPPSGGCVLKHNPTPILTASLAPAAFGRLCVETIPSDSMKREPFQPPSGGCVLKQTGNNRNIQTNSDPSRLRAAVC</sequence>
<organism evidence="2 3">
    <name type="scientific">Neisseria sicca ATCC 29256</name>
    <dbReference type="NCBI Taxonomy" id="547045"/>
    <lineage>
        <taxon>Bacteria</taxon>
        <taxon>Pseudomonadati</taxon>
        <taxon>Pseudomonadota</taxon>
        <taxon>Betaproteobacteria</taxon>
        <taxon>Neisseriales</taxon>
        <taxon>Neisseriaceae</taxon>
        <taxon>Neisseria</taxon>
    </lineage>
</organism>
<protein>
    <submittedName>
        <fullName evidence="2">Uncharacterized protein</fullName>
    </submittedName>
</protein>
<dbReference type="AlphaFoldDB" id="C6M7W9"/>
<name>C6M7W9_NEISI</name>
<comment type="caution">
    <text evidence="2">The sequence shown here is derived from an EMBL/GenBank/DDBJ whole genome shotgun (WGS) entry which is preliminary data.</text>
</comment>